<evidence type="ECO:0000313" key="1">
    <source>
        <dbReference type="EMBL" id="XAI70140.1"/>
    </source>
</evidence>
<organism evidence="1">
    <name type="scientific">Pseudomonas phage Nican01</name>
    <dbReference type="NCBI Taxonomy" id="3138540"/>
    <lineage>
        <taxon>Viruses</taxon>
        <taxon>Duplodnaviria</taxon>
        <taxon>Heunggongvirae</taxon>
        <taxon>Uroviricota</taxon>
        <taxon>Caudoviricetes</taxon>
        <taxon>Nickievirus</taxon>
    </lineage>
</organism>
<name>A0AAU6W0T1_9CAUD</name>
<sequence>MNATARKTNNIAPNVIPMGATNRAVLSFSSLVVGDRFQPIYALGKQYPVYTKTRHDQARCHSVESIALKKKGHGFLEDPIVAVDANEKVRFIPVGE</sequence>
<accession>A0AAU6W0T1</accession>
<dbReference type="EMBL" id="PP179318">
    <property type="protein sequence ID" value="XAI70140.1"/>
    <property type="molecule type" value="Genomic_DNA"/>
</dbReference>
<reference evidence="1" key="1">
    <citation type="journal article" date="2024" name="J. Gen. Virol.">
        <title>Novel phages of Pseudomonas syringae unveil numerous potential auxiliary metabolic genes.</title>
        <authorList>
            <person name="Feltin C."/>
            <person name="Garneau J.R."/>
            <person name="Morris C.E."/>
            <person name="Berard A."/>
            <person name="Torres-Barcelo C."/>
        </authorList>
    </citation>
    <scope>NUCLEOTIDE SEQUENCE</scope>
</reference>
<protein>
    <submittedName>
        <fullName evidence="1">Uncharacterized protein</fullName>
    </submittedName>
</protein>
<proteinExistence type="predicted"/>
<gene>
    <name evidence="1" type="ORF">Nican01_00127</name>
</gene>